<dbReference type="EnsemblMetazoa" id="GPAI025459-RA">
    <property type="protein sequence ID" value="GPAI025459-PA"/>
    <property type="gene ID" value="GPAI025459"/>
</dbReference>
<evidence type="ECO:0000256" key="1">
    <source>
        <dbReference type="SAM" id="Phobius"/>
    </source>
</evidence>
<keyword evidence="1" id="KW-0812">Transmembrane</keyword>
<organism evidence="2 3">
    <name type="scientific">Glossina pallidipes</name>
    <name type="common">Tsetse fly</name>
    <dbReference type="NCBI Taxonomy" id="7398"/>
    <lineage>
        <taxon>Eukaryota</taxon>
        <taxon>Metazoa</taxon>
        <taxon>Ecdysozoa</taxon>
        <taxon>Arthropoda</taxon>
        <taxon>Hexapoda</taxon>
        <taxon>Insecta</taxon>
        <taxon>Pterygota</taxon>
        <taxon>Neoptera</taxon>
        <taxon>Endopterygota</taxon>
        <taxon>Diptera</taxon>
        <taxon>Brachycera</taxon>
        <taxon>Muscomorpha</taxon>
        <taxon>Hippoboscoidea</taxon>
        <taxon>Glossinidae</taxon>
        <taxon>Glossina</taxon>
    </lineage>
</organism>
<protein>
    <submittedName>
        <fullName evidence="2">Uncharacterized protein</fullName>
    </submittedName>
</protein>
<dbReference type="AlphaFoldDB" id="A0A1A9ZUG8"/>
<reference evidence="3" key="1">
    <citation type="submission" date="2014-03" db="EMBL/GenBank/DDBJ databases">
        <authorList>
            <person name="Aksoy S."/>
            <person name="Warren W."/>
            <person name="Wilson R.K."/>
        </authorList>
    </citation>
    <scope>NUCLEOTIDE SEQUENCE [LARGE SCALE GENOMIC DNA]</scope>
    <source>
        <strain evidence="3">IAEA</strain>
    </source>
</reference>
<evidence type="ECO:0000313" key="2">
    <source>
        <dbReference type="EnsemblMetazoa" id="GPAI025459-PA"/>
    </source>
</evidence>
<accession>A0A1A9ZUG8</accession>
<sequence length="119" mass="13257">MLSIVVLAGVITRPKVGYFEKFAITEPTAYVLLVGWLVGWLVDWLLGCLCLLYAQSLKVHHITSPSSEFEKSNSNFCLSCLQVVVVVAATGIRMHKHTYTVPALQSLHCSMHVEYYGNI</sequence>
<proteinExistence type="predicted"/>
<name>A0A1A9ZUG8_GLOPL</name>
<dbReference type="VEuPathDB" id="VectorBase:GPAI025459"/>
<dbReference type="Proteomes" id="UP000092445">
    <property type="component" value="Unassembled WGS sequence"/>
</dbReference>
<keyword evidence="1" id="KW-1133">Transmembrane helix</keyword>
<reference evidence="2" key="2">
    <citation type="submission" date="2020-05" db="UniProtKB">
        <authorList>
            <consortium name="EnsemblMetazoa"/>
        </authorList>
    </citation>
    <scope>IDENTIFICATION</scope>
    <source>
        <strain evidence="2">IAEA</strain>
    </source>
</reference>
<keyword evidence="1" id="KW-0472">Membrane</keyword>
<feature type="transmembrane region" description="Helical" evidence="1">
    <location>
        <begin position="29"/>
        <end position="54"/>
    </location>
</feature>
<evidence type="ECO:0000313" key="3">
    <source>
        <dbReference type="Proteomes" id="UP000092445"/>
    </source>
</evidence>
<keyword evidence="3" id="KW-1185">Reference proteome</keyword>